<feature type="coiled-coil region" evidence="4">
    <location>
        <begin position="786"/>
        <end position="844"/>
    </location>
</feature>
<name>A0ABT8KKY6_9BACT</name>
<dbReference type="Gene3D" id="3.30.565.10">
    <property type="entry name" value="Histidine kinase-like ATPase, C-terminal domain"/>
    <property type="match status" value="1"/>
</dbReference>
<dbReference type="InterPro" id="IPR003594">
    <property type="entry name" value="HATPase_dom"/>
</dbReference>
<evidence type="ECO:0000256" key="3">
    <source>
        <dbReference type="ARBA" id="ARBA00022553"/>
    </source>
</evidence>
<dbReference type="InterPro" id="IPR036097">
    <property type="entry name" value="HisK_dim/P_sf"/>
</dbReference>
<dbReference type="InterPro" id="IPR004358">
    <property type="entry name" value="Sig_transdc_His_kin-like_C"/>
</dbReference>
<dbReference type="PANTHER" id="PTHR43547">
    <property type="entry name" value="TWO-COMPONENT HISTIDINE KINASE"/>
    <property type="match status" value="1"/>
</dbReference>
<organism evidence="7 8">
    <name type="scientific">Splendidivirga corallicola</name>
    <dbReference type="NCBI Taxonomy" id="3051826"/>
    <lineage>
        <taxon>Bacteria</taxon>
        <taxon>Pseudomonadati</taxon>
        <taxon>Bacteroidota</taxon>
        <taxon>Cytophagia</taxon>
        <taxon>Cytophagales</taxon>
        <taxon>Splendidivirgaceae</taxon>
        <taxon>Splendidivirga</taxon>
    </lineage>
</organism>
<evidence type="ECO:0000313" key="8">
    <source>
        <dbReference type="Proteomes" id="UP001172082"/>
    </source>
</evidence>
<proteinExistence type="predicted"/>
<accession>A0ABT8KKY6</accession>
<dbReference type="InterPro" id="IPR005467">
    <property type="entry name" value="His_kinase_dom"/>
</dbReference>
<dbReference type="InterPro" id="IPR015943">
    <property type="entry name" value="WD40/YVTN_repeat-like_dom_sf"/>
</dbReference>
<dbReference type="Gene3D" id="2.130.10.10">
    <property type="entry name" value="YVTN repeat-like/Quinoprotein amine dehydrogenase"/>
    <property type="match status" value="2"/>
</dbReference>
<dbReference type="Pfam" id="PF07494">
    <property type="entry name" value="Reg_prop"/>
    <property type="match status" value="3"/>
</dbReference>
<dbReference type="PRINTS" id="PR00344">
    <property type="entry name" value="BCTRLSENSOR"/>
</dbReference>
<dbReference type="InterPro" id="IPR013783">
    <property type="entry name" value="Ig-like_fold"/>
</dbReference>
<keyword evidence="5" id="KW-1133">Transmembrane helix</keyword>
<dbReference type="SUPFAM" id="SSF63829">
    <property type="entry name" value="Calcium-dependent phosphotriesterase"/>
    <property type="match status" value="3"/>
</dbReference>
<dbReference type="PANTHER" id="PTHR43547:SF2">
    <property type="entry name" value="HYBRID SIGNAL TRANSDUCTION HISTIDINE KINASE C"/>
    <property type="match status" value="1"/>
</dbReference>
<comment type="caution">
    <text evidence="7">The sequence shown here is derived from an EMBL/GenBank/DDBJ whole genome shotgun (WGS) entry which is preliminary data.</text>
</comment>
<dbReference type="Pfam" id="PF02518">
    <property type="entry name" value="HATPase_c"/>
    <property type="match status" value="1"/>
</dbReference>
<keyword evidence="4" id="KW-0175">Coiled coil</keyword>
<dbReference type="RefSeq" id="WP_346751400.1">
    <property type="nucleotide sequence ID" value="NZ_JAUJEA010000002.1"/>
</dbReference>
<comment type="catalytic activity">
    <reaction evidence="1">
        <text>ATP + protein L-histidine = ADP + protein N-phospho-L-histidine.</text>
        <dbReference type="EC" id="2.7.13.3"/>
    </reaction>
</comment>
<dbReference type="Proteomes" id="UP001172082">
    <property type="component" value="Unassembled WGS sequence"/>
</dbReference>
<evidence type="ECO:0000256" key="1">
    <source>
        <dbReference type="ARBA" id="ARBA00000085"/>
    </source>
</evidence>
<reference evidence="7" key="1">
    <citation type="submission" date="2023-06" db="EMBL/GenBank/DDBJ databases">
        <title>Genomic of Parafulvivirga corallium.</title>
        <authorList>
            <person name="Wang G."/>
        </authorList>
    </citation>
    <scope>NUCLEOTIDE SEQUENCE</scope>
    <source>
        <strain evidence="7">BMA10</strain>
    </source>
</reference>
<evidence type="ECO:0000256" key="2">
    <source>
        <dbReference type="ARBA" id="ARBA00012438"/>
    </source>
</evidence>
<sequence>MRIIVLALLLTSTINNFAQTPFLKTQSLAQDFGVKQIKKIYQDGHGFIWVGTASGLFKFDGITYQQYLLPDSLVDNIVTAIFMDNQNKLWVGYKNGRLATLEEFGLKIFDPEEGTPVVAITGITQLQNGTICFSTYGEGVYYYMNDRLYNANSDDGVINDDIYVMMKDSQDQLWLGTDGGISVLNLSEGTKKIENITTNGGLPDNIVCDLTLDDRDNIWIGMYDGGICQYDISKKEFFELPIMKSWEFGTVNSLEFLGNNTIWVGTEGNGIVSVDYSNQGSFKKFDAEGGFGNFKIHDLQKDSEGNIWISSSNAGLQLANSKIALIDIPGSGDSKSIKAIASSHNENLWFSNDKGLFYFEIDPGGNQKISRHLKGEKYRNLSIISLYEDIQQTLWIGTFGQGIFRYHPNSGKVEAFSQKADLGDTNVLSIAGKGNQLWFATLGGVIRCELSTDPENPNEQVQFIKYEKADGLGSNYVYHILIDSKDRVWFATDGNGITCWEKGRFINYAEGQGLKNGKVYSVVEDPSGNIWFSTSTAGIYKFDGKNFKNFSTKQGLSDLSINGLTTDTSGKIIILTSSNLEIFDEVNQVFNRFDDRYGVNDIKPQFNAVAKSERGTIWIGTEKELIKYTPVQENVSESPAIYLDEIMVFMEGVDMLNNQVFNHNRNHLSFNYTGFWYQNPDKVEFQHKLGGLNDNWINTRDHMAVYSGLQPGKYIFNVRAGLNNSFNNSEIATFSFEIKQPFWKTPLFYIICTVFSAFIIYAFIKIRERRLNREKYILEEKIKIRTSEIEEQKIEIEAQRDKIENNLAELELALKEIKEQKEEIESQNHKLEEAQEIISVQNETLIEYNHHLEDIVEKRTKELRSAYSELLQTNEDLDHFIYRSSHDLKGPIARLLGLCELVKIDEEKRNVQTYFRLFEESAQDMNLMISHIKRAHEINRRDTRLENVPLAPVIDKICYDCSKEFTKAPTPQIDVNKDFLLYCDPELVNILFSNIIHNAYKFSKPNRKDAFVKITASKADKKHLQISVVDNGEGIDPEFSEKVFDMFFKGTENGNGYGLGLYEARIIAKKLAGKISLKIKKNTTEFVIVLPFVTAIEDKEEVLI</sequence>
<dbReference type="Gene3D" id="2.60.40.10">
    <property type="entry name" value="Immunoglobulins"/>
    <property type="match status" value="1"/>
</dbReference>
<feature type="transmembrane region" description="Helical" evidence="5">
    <location>
        <begin position="747"/>
        <end position="764"/>
    </location>
</feature>
<gene>
    <name evidence="7" type="ORF">QQ008_08385</name>
</gene>
<feature type="domain" description="Histidine kinase" evidence="6">
    <location>
        <begin position="883"/>
        <end position="1094"/>
    </location>
</feature>
<dbReference type="EC" id="2.7.13.3" evidence="2"/>
<dbReference type="Pfam" id="PF07495">
    <property type="entry name" value="Y_Y_Y"/>
    <property type="match status" value="1"/>
</dbReference>
<protein>
    <recommendedName>
        <fullName evidence="2">histidine kinase</fullName>
        <ecNumber evidence="2">2.7.13.3</ecNumber>
    </recommendedName>
</protein>
<dbReference type="Gene3D" id="1.10.287.130">
    <property type="match status" value="1"/>
</dbReference>
<evidence type="ECO:0000259" key="6">
    <source>
        <dbReference type="PROSITE" id="PS50109"/>
    </source>
</evidence>
<dbReference type="InterPro" id="IPR036890">
    <property type="entry name" value="HATPase_C_sf"/>
</dbReference>
<keyword evidence="5" id="KW-0812">Transmembrane</keyword>
<dbReference type="InterPro" id="IPR011123">
    <property type="entry name" value="Y_Y_Y"/>
</dbReference>
<dbReference type="InterPro" id="IPR011110">
    <property type="entry name" value="Reg_prop"/>
</dbReference>
<dbReference type="SUPFAM" id="SSF55874">
    <property type="entry name" value="ATPase domain of HSP90 chaperone/DNA topoisomerase II/histidine kinase"/>
    <property type="match status" value="1"/>
</dbReference>
<keyword evidence="3" id="KW-0597">Phosphoprotein</keyword>
<evidence type="ECO:0000256" key="4">
    <source>
        <dbReference type="SAM" id="Coils"/>
    </source>
</evidence>
<keyword evidence="8" id="KW-1185">Reference proteome</keyword>
<keyword evidence="5" id="KW-0472">Membrane</keyword>
<dbReference type="PROSITE" id="PS50109">
    <property type="entry name" value="HIS_KIN"/>
    <property type="match status" value="1"/>
</dbReference>
<dbReference type="SUPFAM" id="SSF47384">
    <property type="entry name" value="Homodimeric domain of signal transducing histidine kinase"/>
    <property type="match status" value="1"/>
</dbReference>
<dbReference type="SMART" id="SM00387">
    <property type="entry name" value="HATPase_c"/>
    <property type="match status" value="1"/>
</dbReference>
<dbReference type="SUPFAM" id="SSF46966">
    <property type="entry name" value="Spectrin repeat"/>
    <property type="match status" value="1"/>
</dbReference>
<evidence type="ECO:0000256" key="5">
    <source>
        <dbReference type="SAM" id="Phobius"/>
    </source>
</evidence>
<evidence type="ECO:0000313" key="7">
    <source>
        <dbReference type="EMBL" id="MDN5201376.1"/>
    </source>
</evidence>
<dbReference type="EMBL" id="JAUJEA010000002">
    <property type="protein sequence ID" value="MDN5201376.1"/>
    <property type="molecule type" value="Genomic_DNA"/>
</dbReference>